<dbReference type="InterPro" id="IPR015421">
    <property type="entry name" value="PyrdxlP-dep_Trfase_major"/>
</dbReference>
<dbReference type="InterPro" id="IPR015424">
    <property type="entry name" value="PyrdxlP-dep_Trfase"/>
</dbReference>
<organism evidence="4 5">
    <name type="scientific">Myceligenerans crystallogenes</name>
    <dbReference type="NCBI Taxonomy" id="316335"/>
    <lineage>
        <taxon>Bacteria</taxon>
        <taxon>Bacillati</taxon>
        <taxon>Actinomycetota</taxon>
        <taxon>Actinomycetes</taxon>
        <taxon>Micrococcales</taxon>
        <taxon>Promicromonosporaceae</taxon>
        <taxon>Myceligenerans</taxon>
    </lineage>
</organism>
<evidence type="ECO:0000256" key="2">
    <source>
        <dbReference type="ARBA" id="ARBA00022898"/>
    </source>
</evidence>
<dbReference type="PANTHER" id="PTHR11808:SF85">
    <property type="entry name" value="CYSTATHIONINE GAMMA-LYASE-RELATED"/>
    <property type="match status" value="1"/>
</dbReference>
<sequence>MDSQAHALTTRAVHAGKDDLTDAGLHAVPLDLSTTYPSRDVAAEAARLDAFAAGYDDGGPPVYARAANTTVRRFEHALAELEGAEACVAFASGMAALSAVLLARVAAGLGHVVAVRPLYGTTDHLLTSGLLGNGVTFATAAEAASAVTAATGLVVVETPANPTLSEVDIRALAAACAPVPLLVDNTFATPALQRPLDHGAAISVHSATKYLGGHGDVMGGAVACSEEFARALRQVRFVTGGVLDPRAAHQLHRGLATLPVRMRAQSDGAARLARRLAAHPAVRRVHYPGLDAQARPAGQMSGGGAMVSFEVAGDAAALIGAVRLITPAVSLGSVDSLIQHPASISHHIMGPASRAEAGISPDLVRLSVGLEDAEDLWADLSAALDASLK</sequence>
<accession>A0ABP4ZUH9</accession>
<keyword evidence="2 3" id="KW-0663">Pyridoxal phosphate</keyword>
<dbReference type="Gene3D" id="3.40.640.10">
    <property type="entry name" value="Type I PLP-dependent aspartate aminotransferase-like (Major domain)"/>
    <property type="match status" value="1"/>
</dbReference>
<evidence type="ECO:0000256" key="1">
    <source>
        <dbReference type="ARBA" id="ARBA00001933"/>
    </source>
</evidence>
<evidence type="ECO:0000313" key="4">
    <source>
        <dbReference type="EMBL" id="GAA1868810.1"/>
    </source>
</evidence>
<dbReference type="InterPro" id="IPR015422">
    <property type="entry name" value="PyrdxlP-dep_Trfase_small"/>
</dbReference>
<keyword evidence="4" id="KW-0808">Transferase</keyword>
<protein>
    <submittedName>
        <fullName evidence="4">PLP-dependent transferase</fullName>
    </submittedName>
</protein>
<keyword evidence="5" id="KW-1185">Reference proteome</keyword>
<dbReference type="GO" id="GO:0016740">
    <property type="term" value="F:transferase activity"/>
    <property type="evidence" value="ECO:0007669"/>
    <property type="project" value="UniProtKB-KW"/>
</dbReference>
<name>A0ABP4ZUH9_9MICO</name>
<comment type="similarity">
    <text evidence="3">Belongs to the trans-sulfuration enzymes family.</text>
</comment>
<dbReference type="InterPro" id="IPR000277">
    <property type="entry name" value="Cys/Met-Metab_PyrdxlP-dep_enz"/>
</dbReference>
<reference evidence="5" key="1">
    <citation type="journal article" date="2019" name="Int. J. Syst. Evol. Microbiol.">
        <title>The Global Catalogue of Microorganisms (GCM) 10K type strain sequencing project: providing services to taxonomists for standard genome sequencing and annotation.</title>
        <authorList>
            <consortium name="The Broad Institute Genomics Platform"/>
            <consortium name="The Broad Institute Genome Sequencing Center for Infectious Disease"/>
            <person name="Wu L."/>
            <person name="Ma J."/>
        </authorList>
    </citation>
    <scope>NUCLEOTIDE SEQUENCE [LARGE SCALE GENOMIC DNA]</scope>
    <source>
        <strain evidence="5">JCM 14326</strain>
    </source>
</reference>
<comment type="caution">
    <text evidence="4">The sequence shown here is derived from an EMBL/GenBank/DDBJ whole genome shotgun (WGS) entry which is preliminary data.</text>
</comment>
<evidence type="ECO:0000313" key="5">
    <source>
        <dbReference type="Proteomes" id="UP001501094"/>
    </source>
</evidence>
<dbReference type="PIRSF" id="PIRSF001434">
    <property type="entry name" value="CGS"/>
    <property type="match status" value="1"/>
</dbReference>
<evidence type="ECO:0000256" key="3">
    <source>
        <dbReference type="RuleBase" id="RU362118"/>
    </source>
</evidence>
<proteinExistence type="inferred from homology"/>
<comment type="cofactor">
    <cofactor evidence="1 3">
        <name>pyridoxal 5'-phosphate</name>
        <dbReference type="ChEBI" id="CHEBI:597326"/>
    </cofactor>
</comment>
<dbReference type="EMBL" id="BAAANL010000006">
    <property type="protein sequence ID" value="GAA1868810.1"/>
    <property type="molecule type" value="Genomic_DNA"/>
</dbReference>
<dbReference type="SUPFAM" id="SSF53383">
    <property type="entry name" value="PLP-dependent transferases"/>
    <property type="match status" value="1"/>
</dbReference>
<dbReference type="Gene3D" id="3.90.1150.10">
    <property type="entry name" value="Aspartate Aminotransferase, domain 1"/>
    <property type="match status" value="1"/>
</dbReference>
<dbReference type="Proteomes" id="UP001501094">
    <property type="component" value="Unassembled WGS sequence"/>
</dbReference>
<gene>
    <name evidence="4" type="ORF">GCM10009751_29280</name>
</gene>
<dbReference type="RefSeq" id="WP_344104230.1">
    <property type="nucleotide sequence ID" value="NZ_BAAANL010000006.1"/>
</dbReference>
<dbReference type="PANTHER" id="PTHR11808">
    <property type="entry name" value="TRANS-SULFURATION ENZYME FAMILY MEMBER"/>
    <property type="match status" value="1"/>
</dbReference>
<dbReference type="Pfam" id="PF01053">
    <property type="entry name" value="Cys_Met_Meta_PP"/>
    <property type="match status" value="1"/>
</dbReference>